<reference evidence="2" key="1">
    <citation type="journal article" date="2014" name="Int. J. Syst. Evol. Microbiol.">
        <title>Complete genome sequence of Corynebacterium casei LMG S-19264T (=DSM 44701T), isolated from a smear-ripened cheese.</title>
        <authorList>
            <consortium name="US DOE Joint Genome Institute (JGI-PGF)"/>
            <person name="Walter F."/>
            <person name="Albersmeier A."/>
            <person name="Kalinowski J."/>
            <person name="Ruckert C."/>
        </authorList>
    </citation>
    <scope>NUCLEOTIDE SEQUENCE</scope>
    <source>
        <strain evidence="2">VKM Ac-2007</strain>
    </source>
</reference>
<feature type="compositionally biased region" description="Low complexity" evidence="1">
    <location>
        <begin position="48"/>
        <end position="64"/>
    </location>
</feature>
<evidence type="ECO:0000313" key="2">
    <source>
        <dbReference type="EMBL" id="GLK10716.1"/>
    </source>
</evidence>
<gene>
    <name evidence="2" type="ORF">GCM10017600_41220</name>
</gene>
<feature type="region of interest" description="Disordered" evidence="1">
    <location>
        <begin position="48"/>
        <end position="71"/>
    </location>
</feature>
<accession>A0A9W6I3F4</accession>
<evidence type="ECO:0000313" key="3">
    <source>
        <dbReference type="Proteomes" id="UP001143474"/>
    </source>
</evidence>
<reference evidence="2" key="2">
    <citation type="submission" date="2023-01" db="EMBL/GenBank/DDBJ databases">
        <authorList>
            <person name="Sun Q."/>
            <person name="Evtushenko L."/>
        </authorList>
    </citation>
    <scope>NUCLEOTIDE SEQUENCE</scope>
    <source>
        <strain evidence="2">VKM Ac-2007</strain>
    </source>
</reference>
<keyword evidence="3" id="KW-1185">Reference proteome</keyword>
<dbReference type="AlphaFoldDB" id="A0A9W6I3F4"/>
<proteinExistence type="predicted"/>
<organism evidence="2 3">
    <name type="scientific">Streptosporangium carneum</name>
    <dbReference type="NCBI Taxonomy" id="47481"/>
    <lineage>
        <taxon>Bacteria</taxon>
        <taxon>Bacillati</taxon>
        <taxon>Actinomycetota</taxon>
        <taxon>Actinomycetes</taxon>
        <taxon>Streptosporangiales</taxon>
        <taxon>Streptosporangiaceae</taxon>
        <taxon>Streptosporangium</taxon>
    </lineage>
</organism>
<name>A0A9W6I3F4_9ACTN</name>
<protein>
    <submittedName>
        <fullName evidence="2">Uncharacterized protein</fullName>
    </submittedName>
</protein>
<dbReference type="Proteomes" id="UP001143474">
    <property type="component" value="Unassembled WGS sequence"/>
</dbReference>
<evidence type="ECO:0000256" key="1">
    <source>
        <dbReference type="SAM" id="MobiDB-lite"/>
    </source>
</evidence>
<comment type="caution">
    <text evidence="2">The sequence shown here is derived from an EMBL/GenBank/DDBJ whole genome shotgun (WGS) entry which is preliminary data.</text>
</comment>
<dbReference type="EMBL" id="BSEV01000008">
    <property type="protein sequence ID" value="GLK10716.1"/>
    <property type="molecule type" value="Genomic_DNA"/>
</dbReference>
<sequence length="246" mass="26623">MLDVTRIVEQIQDELSEELRERVRTRLRAQSVDWLVEQLLTLVLPERGSAGAAPRRPAPTWAAGETEEDGDARTARLRELGLDEDSLSRYTERYRSLNRSVLEAGGYLVDPPPKGEELVPRSCRSPQGEALLREVRDVLYGLLFGGEEEGVLLGRTGRELLTLTVPRAKAHAVAFLLRAAAEVGAECACGDPEGIEGGVADTVLQIEYGEVTGGLVGGALSAALTLVNNLEVNEPVLHGRMESAES</sequence>
<dbReference type="RefSeq" id="WP_271219124.1">
    <property type="nucleotide sequence ID" value="NZ_BAAAVD010000015.1"/>
</dbReference>